<evidence type="ECO:0000313" key="2">
    <source>
        <dbReference type="Proteomes" id="UP000596742"/>
    </source>
</evidence>
<organism evidence="1 2">
    <name type="scientific">Mytilus galloprovincialis</name>
    <name type="common">Mediterranean mussel</name>
    <dbReference type="NCBI Taxonomy" id="29158"/>
    <lineage>
        <taxon>Eukaryota</taxon>
        <taxon>Metazoa</taxon>
        <taxon>Spiralia</taxon>
        <taxon>Lophotrochozoa</taxon>
        <taxon>Mollusca</taxon>
        <taxon>Bivalvia</taxon>
        <taxon>Autobranchia</taxon>
        <taxon>Pteriomorphia</taxon>
        <taxon>Mytilida</taxon>
        <taxon>Mytiloidea</taxon>
        <taxon>Mytilidae</taxon>
        <taxon>Mytilinae</taxon>
        <taxon>Mytilus</taxon>
    </lineage>
</organism>
<reference evidence="1" key="1">
    <citation type="submission" date="2018-11" db="EMBL/GenBank/DDBJ databases">
        <authorList>
            <person name="Alioto T."/>
            <person name="Alioto T."/>
        </authorList>
    </citation>
    <scope>NUCLEOTIDE SEQUENCE</scope>
</reference>
<name>A0A8B6BMA1_MYTGA</name>
<protein>
    <submittedName>
        <fullName evidence="1">Uncharacterized protein</fullName>
    </submittedName>
</protein>
<evidence type="ECO:0000313" key="1">
    <source>
        <dbReference type="EMBL" id="VDH92065.1"/>
    </source>
</evidence>
<dbReference type="EMBL" id="UYJE01000300">
    <property type="protein sequence ID" value="VDH92065.1"/>
    <property type="molecule type" value="Genomic_DNA"/>
</dbReference>
<dbReference type="Gene3D" id="2.40.128.20">
    <property type="match status" value="1"/>
</dbReference>
<dbReference type="CDD" id="cd00742">
    <property type="entry name" value="FABP"/>
    <property type="match status" value="1"/>
</dbReference>
<comment type="caution">
    <text evidence="1">The sequence shown here is derived from an EMBL/GenBank/DDBJ whole genome shotgun (WGS) entry which is preliminary data.</text>
</comment>
<dbReference type="SUPFAM" id="SSF50814">
    <property type="entry name" value="Lipocalins"/>
    <property type="match status" value="1"/>
</dbReference>
<sequence>MAQFIGKWKGDGSSYTNYDAFAKASGIPDDLVEKFRTATTEMEFKKDGDFMLCDVKTSAGPDKVYKFKSGEEVSTTDPWGKAAKFTITVESDTKMVEVNKSEMMDWKEMKMTREIQGGNKIIETAELPCGTKMTMEFSKV</sequence>
<accession>A0A8B6BMA1</accession>
<dbReference type="OrthoDB" id="6074772at2759"/>
<dbReference type="AlphaFoldDB" id="A0A8B6BMA1"/>
<dbReference type="InterPro" id="IPR012674">
    <property type="entry name" value="Calycin"/>
</dbReference>
<dbReference type="Proteomes" id="UP000596742">
    <property type="component" value="Unassembled WGS sequence"/>
</dbReference>
<proteinExistence type="predicted"/>
<keyword evidence="2" id="KW-1185">Reference proteome</keyword>
<dbReference type="Pfam" id="PF14651">
    <property type="entry name" value="Lipocalin_7"/>
    <property type="match status" value="1"/>
</dbReference>
<dbReference type="GO" id="GO:0008289">
    <property type="term" value="F:lipid binding"/>
    <property type="evidence" value="ECO:0007669"/>
    <property type="project" value="UniProtKB-KW"/>
</dbReference>
<gene>
    <name evidence="1" type="ORF">MGAL_10B091240</name>
</gene>